<dbReference type="SUPFAM" id="SSF52283">
    <property type="entry name" value="Formate/glycerate dehydrogenase catalytic domain-like"/>
    <property type="match status" value="1"/>
</dbReference>
<feature type="domain" description="D-isomer specific 2-hydroxyacid dehydrogenase catalytic" evidence="5">
    <location>
        <begin position="27"/>
        <end position="315"/>
    </location>
</feature>
<dbReference type="InterPro" id="IPR050418">
    <property type="entry name" value="D-iso_2-hydroxyacid_DH_PdxB"/>
</dbReference>
<comment type="similarity">
    <text evidence="1 4">Belongs to the D-isomer specific 2-hydroxyacid dehydrogenase family.</text>
</comment>
<dbReference type="PROSITE" id="PS00671">
    <property type="entry name" value="D_2_HYDROXYACID_DH_3"/>
    <property type="match status" value="1"/>
</dbReference>
<dbReference type="Gene3D" id="3.40.50.720">
    <property type="entry name" value="NAD(P)-binding Rossmann-like Domain"/>
    <property type="match status" value="2"/>
</dbReference>
<dbReference type="PANTHER" id="PTHR43761:SF1">
    <property type="entry name" value="D-ISOMER SPECIFIC 2-HYDROXYACID DEHYDROGENASE CATALYTIC DOMAIN-CONTAINING PROTEIN-RELATED"/>
    <property type="match status" value="1"/>
</dbReference>
<organism evidence="7 8">
    <name type="scientific">Legionella brunensis</name>
    <dbReference type="NCBI Taxonomy" id="29422"/>
    <lineage>
        <taxon>Bacteria</taxon>
        <taxon>Pseudomonadati</taxon>
        <taxon>Pseudomonadota</taxon>
        <taxon>Gammaproteobacteria</taxon>
        <taxon>Legionellales</taxon>
        <taxon>Legionellaceae</taxon>
        <taxon>Legionella</taxon>
    </lineage>
</organism>
<comment type="caution">
    <text evidence="7">The sequence shown here is derived from an EMBL/GenBank/DDBJ whole genome shotgun (WGS) entry which is preliminary data.</text>
</comment>
<dbReference type="PATRIC" id="fig|29422.6.peg.3385"/>
<dbReference type="SUPFAM" id="SSF51735">
    <property type="entry name" value="NAD(P)-binding Rossmann-fold domains"/>
    <property type="match status" value="1"/>
</dbReference>
<evidence type="ECO:0000256" key="4">
    <source>
        <dbReference type="RuleBase" id="RU003719"/>
    </source>
</evidence>
<evidence type="ECO:0000259" key="6">
    <source>
        <dbReference type="Pfam" id="PF02826"/>
    </source>
</evidence>
<proteinExistence type="inferred from homology"/>
<dbReference type="PANTHER" id="PTHR43761">
    <property type="entry name" value="D-ISOMER SPECIFIC 2-HYDROXYACID DEHYDROGENASE FAMILY PROTEIN (AFU_ORTHOLOGUE AFUA_1G13630)"/>
    <property type="match status" value="1"/>
</dbReference>
<evidence type="ECO:0000256" key="1">
    <source>
        <dbReference type="ARBA" id="ARBA00005854"/>
    </source>
</evidence>
<evidence type="ECO:0000313" key="7">
    <source>
        <dbReference type="EMBL" id="KTC77097.1"/>
    </source>
</evidence>
<dbReference type="InterPro" id="IPR006140">
    <property type="entry name" value="D-isomer_DH_NAD-bd"/>
</dbReference>
<dbReference type="Pfam" id="PF00389">
    <property type="entry name" value="2-Hacid_dh"/>
    <property type="match status" value="1"/>
</dbReference>
<dbReference type="OrthoDB" id="9805416at2"/>
<evidence type="ECO:0000259" key="5">
    <source>
        <dbReference type="Pfam" id="PF00389"/>
    </source>
</evidence>
<dbReference type="GO" id="GO:0051287">
    <property type="term" value="F:NAD binding"/>
    <property type="evidence" value="ECO:0007669"/>
    <property type="project" value="InterPro"/>
</dbReference>
<dbReference type="FunFam" id="3.40.50.720:FF:000203">
    <property type="entry name" value="D-3-phosphoglycerate dehydrogenase (SerA)"/>
    <property type="match status" value="1"/>
</dbReference>
<keyword evidence="2 4" id="KW-0560">Oxidoreductase</keyword>
<reference evidence="7 8" key="1">
    <citation type="submission" date="2015-11" db="EMBL/GenBank/DDBJ databases">
        <title>Genomic analysis of 38 Legionella species identifies large and diverse effector repertoires.</title>
        <authorList>
            <person name="Burstein D."/>
            <person name="Amaro F."/>
            <person name="Zusman T."/>
            <person name="Lifshitz Z."/>
            <person name="Cohen O."/>
            <person name="Gilbert J.A."/>
            <person name="Pupko T."/>
            <person name="Shuman H.A."/>
            <person name="Segal G."/>
        </authorList>
    </citation>
    <scope>NUCLEOTIDE SEQUENCE [LARGE SCALE GENOMIC DNA]</scope>
    <source>
        <strain evidence="7 8">ATCC 43878</strain>
    </source>
</reference>
<dbReference type="InterPro" id="IPR006139">
    <property type="entry name" value="D-isomer_2_OHA_DH_cat_dom"/>
</dbReference>
<dbReference type="InterPro" id="IPR036291">
    <property type="entry name" value="NAD(P)-bd_dom_sf"/>
</dbReference>
<dbReference type="EC" id="1.-.-.-" evidence="7"/>
<dbReference type="EMBL" id="LNXV01000036">
    <property type="protein sequence ID" value="KTC77097.1"/>
    <property type="molecule type" value="Genomic_DNA"/>
</dbReference>
<dbReference type="Proteomes" id="UP000054742">
    <property type="component" value="Unassembled WGS sequence"/>
</dbReference>
<feature type="domain" description="D-isomer specific 2-hydroxyacid dehydrogenase NAD-binding" evidence="6">
    <location>
        <begin position="110"/>
        <end position="287"/>
    </location>
</feature>
<keyword evidence="3" id="KW-0520">NAD</keyword>
<dbReference type="PROSITE" id="PS00670">
    <property type="entry name" value="D_2_HYDROXYACID_DH_2"/>
    <property type="match status" value="1"/>
</dbReference>
<sequence length="320" mass="35135">MKKTNIVVLDSKPLINGGLNLDNLYQLGNVTLYDKTPPELVVERACEADIIITNKVEFTEALFSQLPRLRYIGETATGVDNIDVAAAAKHNIVVTNVPDYSTDSVAQHVLALLLTHTNRVEAHNQSVQKGDWQTHPYFAYWLNPIPELAGMTLGLLGYGRVAQKVARIANTLGMKVIAHKPTPFTDGLVTWVSFTDLLQQSDVLSLHCPLTSSTKNVINSYTLQQMKPTSILINTGRGGLVNESELANALKEKQISAAYVDVLSQEPPNNNHPLIGLPNCIITPHIAWASVAARKRLLNIVCENIIHFLNGQPINVIRVS</sequence>
<dbReference type="AlphaFoldDB" id="A0A0W0S1T9"/>
<dbReference type="InterPro" id="IPR029753">
    <property type="entry name" value="D-isomer_DH_CS"/>
</dbReference>
<dbReference type="RefSeq" id="WP_058443142.1">
    <property type="nucleotide sequence ID" value="NZ_CAAAHU010000008.1"/>
</dbReference>
<protein>
    <submittedName>
        <fullName evidence="7">2-hydroxyacid dehydrogenase</fullName>
        <ecNumber evidence="7">1.-.-.-</ecNumber>
    </submittedName>
</protein>
<name>A0A0W0S1T9_9GAMM</name>
<gene>
    <name evidence="7" type="ORF">Lbru_3204</name>
</gene>
<dbReference type="Pfam" id="PF02826">
    <property type="entry name" value="2-Hacid_dh_C"/>
    <property type="match status" value="1"/>
</dbReference>
<keyword evidence="8" id="KW-1185">Reference proteome</keyword>
<accession>A0A0W0S1T9</accession>
<evidence type="ECO:0000256" key="3">
    <source>
        <dbReference type="ARBA" id="ARBA00023027"/>
    </source>
</evidence>
<dbReference type="GO" id="GO:0016616">
    <property type="term" value="F:oxidoreductase activity, acting on the CH-OH group of donors, NAD or NADP as acceptor"/>
    <property type="evidence" value="ECO:0007669"/>
    <property type="project" value="InterPro"/>
</dbReference>
<dbReference type="CDD" id="cd12162">
    <property type="entry name" value="2-Hacid_dh_4"/>
    <property type="match status" value="1"/>
</dbReference>
<evidence type="ECO:0000313" key="8">
    <source>
        <dbReference type="Proteomes" id="UP000054742"/>
    </source>
</evidence>
<dbReference type="STRING" id="29422.Lbru_3204"/>
<evidence type="ECO:0000256" key="2">
    <source>
        <dbReference type="ARBA" id="ARBA00023002"/>
    </source>
</evidence>